<feature type="region of interest" description="Disordered" evidence="1">
    <location>
        <begin position="192"/>
        <end position="223"/>
    </location>
</feature>
<proteinExistence type="predicted"/>
<keyword evidence="2" id="KW-0472">Membrane</keyword>
<accession>A0A1G2MGI4</accession>
<evidence type="ECO:0008006" key="5">
    <source>
        <dbReference type="Google" id="ProtNLM"/>
    </source>
</evidence>
<dbReference type="InterPro" id="IPR013783">
    <property type="entry name" value="Ig-like_fold"/>
</dbReference>
<evidence type="ECO:0000256" key="1">
    <source>
        <dbReference type="SAM" id="MobiDB-lite"/>
    </source>
</evidence>
<organism evidence="3 4">
    <name type="scientific">Candidatus Taylorbacteria bacterium RIFCSPHIGHO2_02_FULL_43_32b</name>
    <dbReference type="NCBI Taxonomy" id="1802306"/>
    <lineage>
        <taxon>Bacteria</taxon>
        <taxon>Candidatus Tayloriibacteriota</taxon>
    </lineage>
</organism>
<comment type="caution">
    <text evidence="3">The sequence shown here is derived from an EMBL/GenBank/DDBJ whole genome shotgun (WGS) entry which is preliminary data.</text>
</comment>
<feature type="transmembrane region" description="Helical" evidence="2">
    <location>
        <begin position="37"/>
        <end position="56"/>
    </location>
</feature>
<dbReference type="Proteomes" id="UP000177130">
    <property type="component" value="Unassembled WGS sequence"/>
</dbReference>
<keyword evidence="2" id="KW-1133">Transmembrane helix</keyword>
<gene>
    <name evidence="3" type="ORF">A3C72_04240</name>
</gene>
<dbReference type="Gene3D" id="2.60.40.10">
    <property type="entry name" value="Immunoglobulins"/>
    <property type="match status" value="1"/>
</dbReference>
<sequence length="372" mass="40713">MDTNQNAKAPKELPQREIKQISPAKALKQDDGFWGNTAWIVVLVVILGIAIISLFVNPSSLSSIWRDTFSRFRAESIDVSLSTSTTIANTPIFLSFRHNNKSAEENGSYYLSYECGKNISLALANVRSAPIFCDRPFDVSEIGTSTLLLIPNIIGNAASTTVEITYVPNATTTDNGEQKIVRGNANLSVTRRQTTPLSPSTPSITTPKVETTPKVGVPPQPGEKTERYYKIDESENYIQNGTRVAKIGNADLSVKILAVGKMDQSTNRFSESNSLRSTDRIGIKFTVTNSGTEAISGWQFITALPILPPFTFVSEKQQNLLPGEHIEYTIAFDNVAKINGNIITVTVDPDYEIAEKTRSNNVASVTINGINF</sequence>
<reference evidence="3 4" key="1">
    <citation type="journal article" date="2016" name="Nat. Commun.">
        <title>Thousands of microbial genomes shed light on interconnected biogeochemical processes in an aquifer system.</title>
        <authorList>
            <person name="Anantharaman K."/>
            <person name="Brown C.T."/>
            <person name="Hug L.A."/>
            <person name="Sharon I."/>
            <person name="Castelle C.J."/>
            <person name="Probst A.J."/>
            <person name="Thomas B.C."/>
            <person name="Singh A."/>
            <person name="Wilkins M.J."/>
            <person name="Karaoz U."/>
            <person name="Brodie E.L."/>
            <person name="Williams K.H."/>
            <person name="Hubbard S.S."/>
            <person name="Banfield J.F."/>
        </authorList>
    </citation>
    <scope>NUCLEOTIDE SEQUENCE [LARGE SCALE GENOMIC DNA]</scope>
</reference>
<protein>
    <recommendedName>
        <fullName evidence="5">CARDB domain-containing protein</fullName>
    </recommendedName>
</protein>
<dbReference type="AlphaFoldDB" id="A0A1G2MGI4"/>
<keyword evidence="2" id="KW-0812">Transmembrane</keyword>
<evidence type="ECO:0000256" key="2">
    <source>
        <dbReference type="SAM" id="Phobius"/>
    </source>
</evidence>
<evidence type="ECO:0000313" key="4">
    <source>
        <dbReference type="Proteomes" id="UP000177130"/>
    </source>
</evidence>
<feature type="compositionally biased region" description="Low complexity" evidence="1">
    <location>
        <begin position="194"/>
        <end position="207"/>
    </location>
</feature>
<evidence type="ECO:0000313" key="3">
    <source>
        <dbReference type="EMBL" id="OHA22279.1"/>
    </source>
</evidence>
<dbReference type="EMBL" id="MHRK01000055">
    <property type="protein sequence ID" value="OHA22279.1"/>
    <property type="molecule type" value="Genomic_DNA"/>
</dbReference>
<name>A0A1G2MGI4_9BACT</name>